<evidence type="ECO:0000256" key="1">
    <source>
        <dbReference type="SAM" id="Coils"/>
    </source>
</evidence>
<keyword evidence="1" id="KW-0175">Coiled coil</keyword>
<dbReference type="AlphaFoldDB" id="A0AA87YU38"/>
<protein>
    <submittedName>
        <fullName evidence="2">Uncharacterized protein</fullName>
    </submittedName>
</protein>
<proteinExistence type="predicted"/>
<gene>
    <name evidence="2" type="ORF">TIFTF001_000006</name>
</gene>
<dbReference type="EMBL" id="BTGU01000001">
    <property type="protein sequence ID" value="GMN23118.1"/>
    <property type="molecule type" value="Genomic_DNA"/>
</dbReference>
<reference evidence="2" key="1">
    <citation type="submission" date="2023-07" db="EMBL/GenBank/DDBJ databases">
        <title>draft genome sequence of fig (Ficus carica).</title>
        <authorList>
            <person name="Takahashi T."/>
            <person name="Nishimura K."/>
        </authorList>
    </citation>
    <scope>NUCLEOTIDE SEQUENCE</scope>
</reference>
<accession>A0AA87YU38</accession>
<keyword evidence="3" id="KW-1185">Reference proteome</keyword>
<sequence length="182" mass="20896">MPEMDQSKKMMNQKSFLQQRIDKANEQLRKQRRNNREKEITQLMFRSLIGGTKVLQGLNILDLNDLSSVIDQNLKEIDRRIERLGRRPVLQDDHIKLQLQQANVAEQQAVAGGVPGTGGESVAVDRPTGYMDNKHRALPQPQQQWFMDLMKNCQEQQNLGLVGEEVMLPFGENGQWANGFFH</sequence>
<organism evidence="2 3">
    <name type="scientific">Ficus carica</name>
    <name type="common">Common fig</name>
    <dbReference type="NCBI Taxonomy" id="3494"/>
    <lineage>
        <taxon>Eukaryota</taxon>
        <taxon>Viridiplantae</taxon>
        <taxon>Streptophyta</taxon>
        <taxon>Embryophyta</taxon>
        <taxon>Tracheophyta</taxon>
        <taxon>Spermatophyta</taxon>
        <taxon>Magnoliopsida</taxon>
        <taxon>eudicotyledons</taxon>
        <taxon>Gunneridae</taxon>
        <taxon>Pentapetalae</taxon>
        <taxon>rosids</taxon>
        <taxon>fabids</taxon>
        <taxon>Rosales</taxon>
        <taxon>Moraceae</taxon>
        <taxon>Ficeae</taxon>
        <taxon>Ficus</taxon>
    </lineage>
</organism>
<evidence type="ECO:0000313" key="2">
    <source>
        <dbReference type="EMBL" id="GMN23118.1"/>
    </source>
</evidence>
<evidence type="ECO:0000313" key="3">
    <source>
        <dbReference type="Proteomes" id="UP001187192"/>
    </source>
</evidence>
<comment type="caution">
    <text evidence="2">The sequence shown here is derived from an EMBL/GenBank/DDBJ whole genome shotgun (WGS) entry which is preliminary data.</text>
</comment>
<dbReference type="Proteomes" id="UP001187192">
    <property type="component" value="Unassembled WGS sequence"/>
</dbReference>
<name>A0AA87YU38_FICCA</name>
<feature type="coiled-coil region" evidence="1">
    <location>
        <begin position="7"/>
        <end position="41"/>
    </location>
</feature>